<dbReference type="EMBL" id="FQXB01000001">
    <property type="protein sequence ID" value="SHG63575.1"/>
    <property type="molecule type" value="Genomic_DNA"/>
</dbReference>
<dbReference type="Proteomes" id="UP000184074">
    <property type="component" value="Unassembled WGS sequence"/>
</dbReference>
<keyword evidence="2" id="KW-1185">Reference proteome</keyword>
<evidence type="ECO:0000313" key="2">
    <source>
        <dbReference type="Proteomes" id="UP000184074"/>
    </source>
</evidence>
<dbReference type="SUPFAM" id="SSF52540">
    <property type="entry name" value="P-loop containing nucleoside triphosphate hydrolases"/>
    <property type="match status" value="1"/>
</dbReference>
<accession>A0A1M5LF45</accession>
<dbReference type="InterPro" id="IPR027417">
    <property type="entry name" value="P-loop_NTPase"/>
</dbReference>
<organism evidence="1 2">
    <name type="scientific">Cognatiyoonia sediminum</name>
    <dbReference type="NCBI Taxonomy" id="1508389"/>
    <lineage>
        <taxon>Bacteria</taxon>
        <taxon>Pseudomonadati</taxon>
        <taxon>Pseudomonadota</taxon>
        <taxon>Alphaproteobacteria</taxon>
        <taxon>Rhodobacterales</taxon>
        <taxon>Paracoccaceae</taxon>
        <taxon>Cognatiyoonia</taxon>
    </lineage>
</organism>
<gene>
    <name evidence="1" type="ORF">SAMN05444003_0254</name>
</gene>
<evidence type="ECO:0000313" key="1">
    <source>
        <dbReference type="EMBL" id="SHG63575.1"/>
    </source>
</evidence>
<dbReference type="STRING" id="1508389.SAMN05444003_0254"/>
<name>A0A1M5LF45_9RHOB</name>
<reference evidence="1 2" key="1">
    <citation type="submission" date="2016-11" db="EMBL/GenBank/DDBJ databases">
        <authorList>
            <person name="Jaros S."/>
            <person name="Januszkiewicz K."/>
            <person name="Wedrychowicz H."/>
        </authorList>
    </citation>
    <scope>NUCLEOTIDE SEQUENCE [LARGE SCALE GENOMIC DNA]</scope>
    <source>
        <strain evidence="1 2">DSM 28715</strain>
    </source>
</reference>
<dbReference type="Gene3D" id="3.40.50.300">
    <property type="entry name" value="P-loop containing nucleotide triphosphate hydrolases"/>
    <property type="match status" value="1"/>
</dbReference>
<protein>
    <submittedName>
        <fullName evidence="1">Protein ImuA</fullName>
    </submittedName>
</protein>
<sequence length="224" mass="24713">MQHLPPLTTKGENTPQMVLRNRNHKQEAPEATFAEVFADTVVDAAATGFICAQLAAAGKPILWIQDRLSRREAGKPYLAGLSAPLKVISVTVSKPADVLWSMEEGLRCTGLSAVLGEIWGDPPCLDFTASKRLALRAEARDLPAWLIRRAATPNLSAARMRWRISSLPSETNRYDMRAPGHPLWRAELFRARWRPPGEWVARQSATGLTLSHGLNDAPSHQHTA</sequence>
<proteinExistence type="predicted"/>
<dbReference type="AlphaFoldDB" id="A0A1M5LF45"/>
<dbReference type="RefSeq" id="WP_242648966.1">
    <property type="nucleotide sequence ID" value="NZ_FQXB01000001.1"/>
</dbReference>